<protein>
    <recommendedName>
        <fullName evidence="3">MxaH protein</fullName>
    </recommendedName>
</protein>
<sequence>MPPRSTASKAAFVLVTCLLCAACGKEERASDANDVIEAQEAKSGGLWLSATDNTDPALWLARREAGHDGVAGEAAVGRMRAALLAARPHFLETDRMLANRTAQTGKMLAEEGRAEGYADLLEALSNVAAEAGQKQTYGVLCQHYFNLRHKHVTREDALRLLSERYRTQKQFR</sequence>
<keyword evidence="1" id="KW-0614">Plasmid</keyword>
<evidence type="ECO:0000313" key="2">
    <source>
        <dbReference type="Proteomes" id="UP001317629"/>
    </source>
</evidence>
<accession>A0ABM8EE24</accession>
<evidence type="ECO:0008006" key="3">
    <source>
        <dbReference type="Google" id="ProtNLM"/>
    </source>
</evidence>
<reference evidence="1 2" key="1">
    <citation type="journal article" date="2023" name="Int. J. Syst. Evol. Microbiol.">
        <title>Methylocystis iwaonis sp. nov., a type II methane-oxidizing bacterium from surface soil of a rice paddy field in Japan, and emended description of the genus Methylocystis (ex Whittenbury et al. 1970) Bowman et al. 1993.</title>
        <authorList>
            <person name="Kaise H."/>
            <person name="Sawadogo J.B."/>
            <person name="Alam M.S."/>
            <person name="Ueno C."/>
            <person name="Dianou D."/>
            <person name="Shinjo R."/>
            <person name="Asakawa S."/>
        </authorList>
    </citation>
    <scope>NUCLEOTIDE SEQUENCE [LARGE SCALE GENOMIC DNA]</scope>
    <source>
        <strain evidence="1 2">SS37A-Re</strain>
    </source>
</reference>
<evidence type="ECO:0000313" key="1">
    <source>
        <dbReference type="EMBL" id="BDV36278.1"/>
    </source>
</evidence>
<proteinExistence type="predicted"/>
<name>A0ABM8EE24_9HYPH</name>
<gene>
    <name evidence="1" type="ORF">SS37A_38080</name>
</gene>
<keyword evidence="2" id="KW-1185">Reference proteome</keyword>
<dbReference type="RefSeq" id="WP_281932247.1">
    <property type="nucleotide sequence ID" value="NZ_AP027143.1"/>
</dbReference>
<organism evidence="1 2">
    <name type="scientific">Methylocystis iwaonis</name>
    <dbReference type="NCBI Taxonomy" id="2885079"/>
    <lineage>
        <taxon>Bacteria</taxon>
        <taxon>Pseudomonadati</taxon>
        <taxon>Pseudomonadota</taxon>
        <taxon>Alphaproteobacteria</taxon>
        <taxon>Hyphomicrobiales</taxon>
        <taxon>Methylocystaceae</taxon>
        <taxon>Methylocystis</taxon>
    </lineage>
</organism>
<dbReference type="EMBL" id="AP027143">
    <property type="protein sequence ID" value="BDV36278.1"/>
    <property type="molecule type" value="Genomic_DNA"/>
</dbReference>
<dbReference type="Proteomes" id="UP001317629">
    <property type="component" value="Plasmid pSS37A-Re-1"/>
</dbReference>
<geneLocation type="plasmid" evidence="1 2">
    <name>pSS37A-Re-1</name>
</geneLocation>